<accession>A0ABN8AIW1</accession>
<protein>
    <submittedName>
        <fullName evidence="2">Alpha/beta hydrolase</fullName>
    </submittedName>
</protein>
<dbReference type="InterPro" id="IPR029058">
    <property type="entry name" value="AB_hydrolase_fold"/>
</dbReference>
<dbReference type="PRINTS" id="PR00111">
    <property type="entry name" value="ABHYDROLASE"/>
</dbReference>
<keyword evidence="3" id="KW-1185">Reference proteome</keyword>
<organism evidence="2 3">
    <name type="scientific">Candidatus Nitrotoga arctica</name>
    <dbReference type="NCBI Taxonomy" id="453162"/>
    <lineage>
        <taxon>Bacteria</taxon>
        <taxon>Pseudomonadati</taxon>
        <taxon>Pseudomonadota</taxon>
        <taxon>Betaproteobacteria</taxon>
        <taxon>Nitrosomonadales</taxon>
        <taxon>Gallionellaceae</taxon>
        <taxon>Candidatus Nitrotoga</taxon>
    </lineage>
</organism>
<evidence type="ECO:0000313" key="3">
    <source>
        <dbReference type="Proteomes" id="UP000839052"/>
    </source>
</evidence>
<evidence type="ECO:0000259" key="1">
    <source>
        <dbReference type="Pfam" id="PF00561"/>
    </source>
</evidence>
<evidence type="ECO:0000313" key="2">
    <source>
        <dbReference type="EMBL" id="CAG9931759.1"/>
    </source>
</evidence>
<dbReference type="PANTHER" id="PTHR46438">
    <property type="entry name" value="ALPHA/BETA-HYDROLASES SUPERFAMILY PROTEIN"/>
    <property type="match status" value="1"/>
</dbReference>
<keyword evidence="2" id="KW-0378">Hydrolase</keyword>
<dbReference type="InterPro" id="IPR000073">
    <property type="entry name" value="AB_hydrolase_1"/>
</dbReference>
<dbReference type="Gene3D" id="3.40.50.1820">
    <property type="entry name" value="alpha/beta hydrolase"/>
    <property type="match status" value="1"/>
</dbReference>
<dbReference type="SUPFAM" id="SSF53474">
    <property type="entry name" value="alpha/beta-Hydrolases"/>
    <property type="match status" value="1"/>
</dbReference>
<name>A0ABN8AIW1_9PROT</name>
<dbReference type="Proteomes" id="UP000839052">
    <property type="component" value="Chromosome"/>
</dbReference>
<feature type="domain" description="AB hydrolase-1" evidence="1">
    <location>
        <begin position="62"/>
        <end position="302"/>
    </location>
</feature>
<dbReference type="PANTHER" id="PTHR46438:SF11">
    <property type="entry name" value="LIPASE-RELATED"/>
    <property type="match status" value="1"/>
</dbReference>
<proteinExistence type="predicted"/>
<dbReference type="Pfam" id="PF00561">
    <property type="entry name" value="Abhydrolase_1"/>
    <property type="match status" value="1"/>
</dbReference>
<dbReference type="EMBL" id="OU912926">
    <property type="protein sequence ID" value="CAG9931759.1"/>
    <property type="molecule type" value="Genomic_DNA"/>
</dbReference>
<dbReference type="PRINTS" id="PR00412">
    <property type="entry name" value="EPOXHYDRLASE"/>
</dbReference>
<gene>
    <name evidence="2" type="ORF">NTG6680_0506</name>
</gene>
<reference evidence="2 3" key="1">
    <citation type="submission" date="2021-10" db="EMBL/GenBank/DDBJ databases">
        <authorList>
            <person name="Koch H."/>
        </authorList>
    </citation>
    <scope>NUCLEOTIDE SEQUENCE [LARGE SCALE GENOMIC DNA]</scope>
    <source>
        <strain evidence="2">6680</strain>
    </source>
</reference>
<dbReference type="InterPro" id="IPR000639">
    <property type="entry name" value="Epox_hydrolase-like"/>
</dbReference>
<dbReference type="GO" id="GO:0016787">
    <property type="term" value="F:hydrolase activity"/>
    <property type="evidence" value="ECO:0007669"/>
    <property type="project" value="UniProtKB-KW"/>
</dbReference>
<sequence>MRSGFILAATRWFMTMFGGIVLAINSGCAVLDKSTPAWRDYPVTLKGEPRIDLHVEASGSGKPVLLIHGFGNSVYVWRHLAPALAQQNRVIAIDLKGFGDSPKPDDERYSVYEQARLIRDYVVDNDLKEVTIVGHSLGGGIALVASLYLQQSAPDRQRGLVLIDGIAYPQQMPMFIRLLATPVLGPLAVRLIPPEIQIREVMKLVYAENSAVPEDAVKAYAKVLKTPEGRHAAVTSARQIQPPDLEDLSLQYPSLRVPTLIVWGRQDRIVPVSVGERLHQAIPGSRLFVIEDSGHSPAEERPQVLLPVVESFLRNPEKTD</sequence>
<dbReference type="CDD" id="cd00741">
    <property type="entry name" value="Lipase"/>
    <property type="match status" value="1"/>
</dbReference>